<reference evidence="2 3" key="1">
    <citation type="submission" date="2023-01" db="EMBL/GenBank/DDBJ databases">
        <authorList>
            <person name="Kreplak J."/>
        </authorList>
    </citation>
    <scope>NUCLEOTIDE SEQUENCE [LARGE SCALE GENOMIC DNA]</scope>
</reference>
<organism evidence="2 3">
    <name type="scientific">Vicia faba</name>
    <name type="common">Broad bean</name>
    <name type="synonym">Faba vulgaris</name>
    <dbReference type="NCBI Taxonomy" id="3906"/>
    <lineage>
        <taxon>Eukaryota</taxon>
        <taxon>Viridiplantae</taxon>
        <taxon>Streptophyta</taxon>
        <taxon>Embryophyta</taxon>
        <taxon>Tracheophyta</taxon>
        <taxon>Spermatophyta</taxon>
        <taxon>Magnoliopsida</taxon>
        <taxon>eudicotyledons</taxon>
        <taxon>Gunneridae</taxon>
        <taxon>Pentapetalae</taxon>
        <taxon>rosids</taxon>
        <taxon>fabids</taxon>
        <taxon>Fabales</taxon>
        <taxon>Fabaceae</taxon>
        <taxon>Papilionoideae</taxon>
        <taxon>50 kb inversion clade</taxon>
        <taxon>NPAAA clade</taxon>
        <taxon>Hologalegina</taxon>
        <taxon>IRL clade</taxon>
        <taxon>Fabeae</taxon>
        <taxon>Vicia</taxon>
    </lineage>
</organism>
<protein>
    <submittedName>
        <fullName evidence="2">Uncharacterized protein</fullName>
    </submittedName>
</protein>
<accession>A0AAV1AWE3</accession>
<dbReference type="AlphaFoldDB" id="A0AAV1AWE3"/>
<evidence type="ECO:0000313" key="2">
    <source>
        <dbReference type="EMBL" id="CAI8614464.1"/>
    </source>
</evidence>
<dbReference type="EMBL" id="OX451740">
    <property type="protein sequence ID" value="CAI8614464.1"/>
    <property type="molecule type" value="Genomic_DNA"/>
</dbReference>
<feature type="compositionally biased region" description="Basic residues" evidence="1">
    <location>
        <begin position="62"/>
        <end position="71"/>
    </location>
</feature>
<proteinExistence type="predicted"/>
<dbReference type="Proteomes" id="UP001157006">
    <property type="component" value="Chromosome 5"/>
</dbReference>
<gene>
    <name evidence="2" type="ORF">VFH_V130720</name>
</gene>
<feature type="region of interest" description="Disordered" evidence="1">
    <location>
        <begin position="60"/>
        <end position="90"/>
    </location>
</feature>
<evidence type="ECO:0000313" key="3">
    <source>
        <dbReference type="Proteomes" id="UP001157006"/>
    </source>
</evidence>
<name>A0AAV1AWE3_VICFA</name>
<sequence length="169" mass="18680">MALISEVTILPDALDINYISSRRMVVEDYHVFNLARFLEYIPFPSGDSSQEKYSKAPFVSPIKRKINASKKKTGDGPSNKPKNSKSSRRSLEDILETTYVGSRSPKVNARIFNNITPLLVLLLPAPEVELPLVVSDQEIQTSEKTLEIGTSSGEMETLASSSKIVPLVI</sequence>
<keyword evidence="3" id="KW-1185">Reference proteome</keyword>
<evidence type="ECO:0000256" key="1">
    <source>
        <dbReference type="SAM" id="MobiDB-lite"/>
    </source>
</evidence>